<reference evidence="3" key="1">
    <citation type="submission" date="2023-10" db="EMBL/GenBank/DDBJ databases">
        <authorList>
            <person name="Chen Y."/>
            <person name="Shah S."/>
            <person name="Dougan E. K."/>
            <person name="Thang M."/>
            <person name="Chan C."/>
        </authorList>
    </citation>
    <scope>NUCLEOTIDE SEQUENCE [LARGE SCALE GENOMIC DNA]</scope>
</reference>
<dbReference type="SUPFAM" id="SSF51197">
    <property type="entry name" value="Clavaminate synthase-like"/>
    <property type="match status" value="1"/>
</dbReference>
<keyword evidence="4" id="KW-1185">Reference proteome</keyword>
<dbReference type="Gene3D" id="2.60.120.590">
    <property type="entry name" value="Alpha-ketoglutarate-dependent dioxygenase AlkB-like"/>
    <property type="match status" value="1"/>
</dbReference>
<evidence type="ECO:0000259" key="2">
    <source>
        <dbReference type="PROSITE" id="PS51471"/>
    </source>
</evidence>
<dbReference type="PROSITE" id="PS51471">
    <property type="entry name" value="FE2OG_OXY"/>
    <property type="match status" value="1"/>
</dbReference>
<proteinExistence type="predicted"/>
<sequence>VILALSRRSALPPPVTEWRGVPFDLGNLWGPGHVSTRSPPLTPESGATSAGEERLGGTHRLPNRPLAADRDLIARPPKSVKIRCRGPIADPSTIHRRLQTNVSYPLSKAPLSVPLARCYVGHLPGALPGPVASRFFNVVDGGVPWDRTGPRWTAWMVAPPCTCAYGYGGLTMRPVPFPEWMLEIMAEVMPLCGFPLQDSWPNSCNLNRYDSEWDSVGWHADDEDLFQGWYTDCTIISLSLGQARCFSLRKWAGGWCETHLQLAGGDLCTMEGMTQRHYKHAALKECGRADAAGVRLNLTWRWVVAHTPGCPAAPQRESFGIAVVTVADGGCSDRGHRQMPSAFLGCGSGRCRVAVLQRRFPSSSLSWSPQRASLPIAVAVLGSSASPPRSREAGASRGAHVPGKLPAQPPAHARPSELPSVVGGWADPQVLLTAV</sequence>
<dbReference type="Pfam" id="PF13532">
    <property type="entry name" value="2OG-FeII_Oxy_2"/>
    <property type="match status" value="1"/>
</dbReference>
<dbReference type="Proteomes" id="UP001189429">
    <property type="component" value="Unassembled WGS sequence"/>
</dbReference>
<dbReference type="InterPro" id="IPR032854">
    <property type="entry name" value="ALKBH3"/>
</dbReference>
<feature type="domain" description="Fe2OG dioxygenase" evidence="2">
    <location>
        <begin position="200"/>
        <end position="304"/>
    </location>
</feature>
<name>A0ABN9P7J7_9DINO</name>
<comment type="caution">
    <text evidence="3">The sequence shown here is derived from an EMBL/GenBank/DDBJ whole genome shotgun (WGS) entry which is preliminary data.</text>
</comment>
<dbReference type="InterPro" id="IPR037151">
    <property type="entry name" value="AlkB-like_sf"/>
</dbReference>
<feature type="region of interest" description="Disordered" evidence="1">
    <location>
        <begin position="34"/>
        <end position="65"/>
    </location>
</feature>
<feature type="non-terminal residue" evidence="3">
    <location>
        <position position="1"/>
    </location>
</feature>
<dbReference type="PANTHER" id="PTHR31212">
    <property type="entry name" value="ALPHA-KETOGLUTARATE-DEPENDENT DIOXYGENASE ALKB HOMOLOG 3"/>
    <property type="match status" value="1"/>
</dbReference>
<evidence type="ECO:0000313" key="3">
    <source>
        <dbReference type="EMBL" id="CAK0788687.1"/>
    </source>
</evidence>
<accession>A0ABN9P7J7</accession>
<feature type="region of interest" description="Disordered" evidence="1">
    <location>
        <begin position="385"/>
        <end position="420"/>
    </location>
</feature>
<organism evidence="3 4">
    <name type="scientific">Prorocentrum cordatum</name>
    <dbReference type="NCBI Taxonomy" id="2364126"/>
    <lineage>
        <taxon>Eukaryota</taxon>
        <taxon>Sar</taxon>
        <taxon>Alveolata</taxon>
        <taxon>Dinophyceae</taxon>
        <taxon>Prorocentrales</taxon>
        <taxon>Prorocentraceae</taxon>
        <taxon>Prorocentrum</taxon>
    </lineage>
</organism>
<gene>
    <name evidence="3" type="ORF">PCOR1329_LOCUS509</name>
</gene>
<dbReference type="PANTHER" id="PTHR31212:SF4">
    <property type="entry name" value="ALPHA-KETOGLUTARATE-DEPENDENT DIOXYGENASE ALKB HOMOLOG 3"/>
    <property type="match status" value="1"/>
</dbReference>
<dbReference type="InterPro" id="IPR005123">
    <property type="entry name" value="Oxoglu/Fe-dep_dioxygenase_dom"/>
</dbReference>
<dbReference type="InterPro" id="IPR027450">
    <property type="entry name" value="AlkB-like"/>
</dbReference>
<evidence type="ECO:0000256" key="1">
    <source>
        <dbReference type="SAM" id="MobiDB-lite"/>
    </source>
</evidence>
<protein>
    <recommendedName>
        <fullName evidence="2">Fe2OG dioxygenase domain-containing protein</fullName>
    </recommendedName>
</protein>
<evidence type="ECO:0000313" key="4">
    <source>
        <dbReference type="Proteomes" id="UP001189429"/>
    </source>
</evidence>
<dbReference type="EMBL" id="CAUYUJ010000108">
    <property type="protein sequence ID" value="CAK0788687.1"/>
    <property type="molecule type" value="Genomic_DNA"/>
</dbReference>